<sequence length="388" mass="44261">MSAETLDVASEPVFKCCLCDKEFCRKDLLKAHERRIHKIYASATKPEKPFKFECDYCDKMFRNYSSRSRHRIAVHNKKKIVKMEGGIEFKFNTEKEFKDWLASEEEKSKFHFIIGSSRKQGPDRRELDYICNRSGKFSSVSTGKRKMKAQGTNKIGKHCSAKILYKFNAKEAPAVRITYFREHNHEPSLKHLPLPTAVKEIIAEKLLNGECYSKIISDVRGSVEDPESRVHLITKKDIQNIKASLKLDTEPSKSPPEFNPGYSPYSYVSSHYETLDRNADYKTEVISKLASLIDKVKCMPGVSEATSKSVINALQDIETSLDQSTFLQQVYPMCKTRLTNSSSNANKIEVTKTKLANLPNALNKRKPANISNASNKMDVSLNKLVHFW</sequence>
<dbReference type="Proteomes" id="UP000827092">
    <property type="component" value="Unassembled WGS sequence"/>
</dbReference>
<organism evidence="3 4">
    <name type="scientific">Oedothorax gibbosus</name>
    <dbReference type="NCBI Taxonomy" id="931172"/>
    <lineage>
        <taxon>Eukaryota</taxon>
        <taxon>Metazoa</taxon>
        <taxon>Ecdysozoa</taxon>
        <taxon>Arthropoda</taxon>
        <taxon>Chelicerata</taxon>
        <taxon>Arachnida</taxon>
        <taxon>Araneae</taxon>
        <taxon>Araneomorphae</taxon>
        <taxon>Entelegynae</taxon>
        <taxon>Araneoidea</taxon>
        <taxon>Linyphiidae</taxon>
        <taxon>Erigoninae</taxon>
        <taxon>Oedothorax</taxon>
    </lineage>
</organism>
<dbReference type="PROSITE" id="PS00028">
    <property type="entry name" value="ZINC_FINGER_C2H2_1"/>
    <property type="match status" value="2"/>
</dbReference>
<keyword evidence="4" id="KW-1185">Reference proteome</keyword>
<protein>
    <recommendedName>
        <fullName evidence="2">C2H2-type domain-containing protein</fullName>
    </recommendedName>
</protein>
<dbReference type="GO" id="GO:0008270">
    <property type="term" value="F:zinc ion binding"/>
    <property type="evidence" value="ECO:0007669"/>
    <property type="project" value="UniProtKB-KW"/>
</dbReference>
<dbReference type="SUPFAM" id="SSF57667">
    <property type="entry name" value="beta-beta-alpha zinc fingers"/>
    <property type="match status" value="1"/>
</dbReference>
<dbReference type="Pfam" id="PF00096">
    <property type="entry name" value="zf-C2H2"/>
    <property type="match status" value="2"/>
</dbReference>
<dbReference type="PANTHER" id="PTHR33936:SF24">
    <property type="entry name" value="C2H2-TYPE DOMAIN-CONTAINING PROTEIN"/>
    <property type="match status" value="1"/>
</dbReference>
<reference evidence="3 4" key="1">
    <citation type="journal article" date="2022" name="Nat. Ecol. Evol.">
        <title>A masculinizing supergene underlies an exaggerated male reproductive morph in a spider.</title>
        <authorList>
            <person name="Hendrickx F."/>
            <person name="De Corte Z."/>
            <person name="Sonet G."/>
            <person name="Van Belleghem S.M."/>
            <person name="Kostlbacher S."/>
            <person name="Vangestel C."/>
        </authorList>
    </citation>
    <scope>NUCLEOTIDE SEQUENCE [LARGE SCALE GENOMIC DNA]</scope>
    <source>
        <strain evidence="3">W744_W776</strain>
    </source>
</reference>
<evidence type="ECO:0000313" key="3">
    <source>
        <dbReference type="EMBL" id="KAG8191445.1"/>
    </source>
</evidence>
<feature type="domain" description="C2H2-type" evidence="2">
    <location>
        <begin position="14"/>
        <end position="37"/>
    </location>
</feature>
<dbReference type="SMART" id="SM00355">
    <property type="entry name" value="ZnF_C2H2"/>
    <property type="match status" value="2"/>
</dbReference>
<dbReference type="PROSITE" id="PS50157">
    <property type="entry name" value="ZINC_FINGER_C2H2_2"/>
    <property type="match status" value="2"/>
</dbReference>
<comment type="caution">
    <text evidence="3">The sequence shown here is derived from an EMBL/GenBank/DDBJ whole genome shotgun (WGS) entry which is preliminary data.</text>
</comment>
<name>A0AAV6V3Z7_9ARAC</name>
<evidence type="ECO:0000256" key="1">
    <source>
        <dbReference type="PROSITE-ProRule" id="PRU00042"/>
    </source>
</evidence>
<accession>A0AAV6V3Z7</accession>
<dbReference type="EMBL" id="JAFNEN010000159">
    <property type="protein sequence ID" value="KAG8191445.1"/>
    <property type="molecule type" value="Genomic_DNA"/>
</dbReference>
<dbReference type="InterPro" id="IPR013087">
    <property type="entry name" value="Znf_C2H2_type"/>
</dbReference>
<keyword evidence="1" id="KW-0479">Metal-binding</keyword>
<evidence type="ECO:0000313" key="4">
    <source>
        <dbReference type="Proteomes" id="UP000827092"/>
    </source>
</evidence>
<dbReference type="PANTHER" id="PTHR33936">
    <property type="entry name" value="PROTEIN CBG17840"/>
    <property type="match status" value="1"/>
</dbReference>
<dbReference type="InterPro" id="IPR036236">
    <property type="entry name" value="Znf_C2H2_sf"/>
</dbReference>
<gene>
    <name evidence="3" type="ORF">JTE90_020697</name>
</gene>
<dbReference type="AlphaFoldDB" id="A0AAV6V3Z7"/>
<evidence type="ECO:0000259" key="2">
    <source>
        <dbReference type="PROSITE" id="PS50157"/>
    </source>
</evidence>
<dbReference type="Gene3D" id="3.30.160.60">
    <property type="entry name" value="Classic Zinc Finger"/>
    <property type="match status" value="1"/>
</dbReference>
<keyword evidence="1" id="KW-0863">Zinc-finger</keyword>
<keyword evidence="1" id="KW-0862">Zinc</keyword>
<dbReference type="InterPro" id="IPR052797">
    <property type="entry name" value="RegFact_GeneExpr_CellDeath"/>
</dbReference>
<feature type="domain" description="C2H2-type" evidence="2">
    <location>
        <begin position="52"/>
        <end position="80"/>
    </location>
</feature>
<proteinExistence type="predicted"/>